<evidence type="ECO:0000256" key="6">
    <source>
        <dbReference type="ARBA" id="ARBA00023136"/>
    </source>
</evidence>
<keyword evidence="4" id="KW-0256">Endoplasmic reticulum</keyword>
<evidence type="ECO:0000256" key="5">
    <source>
        <dbReference type="ARBA" id="ARBA00023128"/>
    </source>
</evidence>
<gene>
    <name evidence="7" type="ORF">LX32DRAFT_523091</name>
</gene>
<dbReference type="EMBL" id="MU843104">
    <property type="protein sequence ID" value="KAK2021449.1"/>
    <property type="molecule type" value="Genomic_DNA"/>
</dbReference>
<reference evidence="7" key="1">
    <citation type="submission" date="2021-06" db="EMBL/GenBank/DDBJ databases">
        <title>Comparative genomics, transcriptomics and evolutionary studies reveal genomic signatures of adaptation to plant cell wall in hemibiotrophic fungi.</title>
        <authorList>
            <consortium name="DOE Joint Genome Institute"/>
            <person name="Baroncelli R."/>
            <person name="Diaz J.F."/>
            <person name="Benocci T."/>
            <person name="Peng M."/>
            <person name="Battaglia E."/>
            <person name="Haridas S."/>
            <person name="Andreopoulos W."/>
            <person name="Labutti K."/>
            <person name="Pangilinan J."/>
            <person name="Floch G.L."/>
            <person name="Makela M.R."/>
            <person name="Henrissat B."/>
            <person name="Grigoriev I.V."/>
            <person name="Crouch J.A."/>
            <person name="De Vries R.P."/>
            <person name="Sukno S.A."/>
            <person name="Thon M.R."/>
        </authorList>
    </citation>
    <scope>NUCLEOTIDE SEQUENCE</scope>
    <source>
        <strain evidence="7">MAFF235873</strain>
    </source>
</reference>
<evidence type="ECO:0000313" key="8">
    <source>
        <dbReference type="Proteomes" id="UP001232148"/>
    </source>
</evidence>
<evidence type="ECO:0000256" key="2">
    <source>
        <dbReference type="ARBA" id="ARBA00004240"/>
    </source>
</evidence>
<dbReference type="GO" id="GO:0005783">
    <property type="term" value="C:endoplasmic reticulum"/>
    <property type="evidence" value="ECO:0007669"/>
    <property type="project" value="UniProtKB-SubCell"/>
</dbReference>
<dbReference type="PANTHER" id="PTHR48182">
    <property type="entry name" value="PROTEIN SERAC1"/>
    <property type="match status" value="1"/>
</dbReference>
<protein>
    <submittedName>
        <fullName evidence="7">Uncharacterized protein</fullName>
    </submittedName>
</protein>
<comment type="caution">
    <text evidence="7">The sequence shown here is derived from an EMBL/GenBank/DDBJ whole genome shotgun (WGS) entry which is preliminary data.</text>
</comment>
<dbReference type="GO" id="GO:0016020">
    <property type="term" value="C:membrane"/>
    <property type="evidence" value="ECO:0007669"/>
    <property type="project" value="UniProtKB-SubCell"/>
</dbReference>
<proteinExistence type="predicted"/>
<evidence type="ECO:0000256" key="3">
    <source>
        <dbReference type="ARBA" id="ARBA00004370"/>
    </source>
</evidence>
<dbReference type="PANTHER" id="PTHR48182:SF2">
    <property type="entry name" value="PROTEIN SERAC1"/>
    <property type="match status" value="1"/>
</dbReference>
<dbReference type="Proteomes" id="UP001232148">
    <property type="component" value="Unassembled WGS sequence"/>
</dbReference>
<dbReference type="AlphaFoldDB" id="A0AAD9LUA0"/>
<dbReference type="InterPro" id="IPR052374">
    <property type="entry name" value="SERAC1"/>
</dbReference>
<accession>A0AAD9LUA0</accession>
<keyword evidence="6" id="KW-0472">Membrane</keyword>
<evidence type="ECO:0000256" key="4">
    <source>
        <dbReference type="ARBA" id="ARBA00022824"/>
    </source>
</evidence>
<evidence type="ECO:0000256" key="1">
    <source>
        <dbReference type="ARBA" id="ARBA00004173"/>
    </source>
</evidence>
<organism evidence="7 8">
    <name type="scientific">Colletotrichum zoysiae</name>
    <dbReference type="NCBI Taxonomy" id="1216348"/>
    <lineage>
        <taxon>Eukaryota</taxon>
        <taxon>Fungi</taxon>
        <taxon>Dikarya</taxon>
        <taxon>Ascomycota</taxon>
        <taxon>Pezizomycotina</taxon>
        <taxon>Sordariomycetes</taxon>
        <taxon>Hypocreomycetidae</taxon>
        <taxon>Glomerellales</taxon>
        <taxon>Glomerellaceae</taxon>
        <taxon>Colletotrichum</taxon>
        <taxon>Colletotrichum graminicola species complex</taxon>
    </lineage>
</organism>
<feature type="non-terminal residue" evidence="7">
    <location>
        <position position="1"/>
    </location>
</feature>
<sequence>GYPGLVEGTDPVVNIVAIYGVTGHREHTWTATSDKHWLRDFLATDLPNARILSWCYDANTHSTSVVSCQYLYVHA</sequence>
<feature type="non-terminal residue" evidence="7">
    <location>
        <position position="75"/>
    </location>
</feature>
<comment type="subcellular location">
    <subcellularLocation>
        <location evidence="2">Endoplasmic reticulum</location>
    </subcellularLocation>
    <subcellularLocation>
        <location evidence="3">Membrane</location>
    </subcellularLocation>
    <subcellularLocation>
        <location evidence="1">Mitochondrion</location>
    </subcellularLocation>
</comment>
<name>A0AAD9LUA0_9PEZI</name>
<dbReference type="GO" id="GO:0005739">
    <property type="term" value="C:mitochondrion"/>
    <property type="evidence" value="ECO:0007669"/>
    <property type="project" value="UniProtKB-SubCell"/>
</dbReference>
<evidence type="ECO:0000313" key="7">
    <source>
        <dbReference type="EMBL" id="KAK2021449.1"/>
    </source>
</evidence>
<keyword evidence="8" id="KW-1185">Reference proteome</keyword>
<keyword evidence="5" id="KW-0496">Mitochondrion</keyword>